<dbReference type="PRINTS" id="PR01466">
    <property type="entry name" value="ARGDEIMINASE"/>
</dbReference>
<comment type="similarity">
    <text evidence="2">Belongs to the arginine deiminase family.</text>
</comment>
<sequence>MRAPVQINDEISPLRRVVVHQPGAEIVRMTHWDLERLLFDDLLSPAETALEHQLMVQILADAGAEVLEITELLAEAVTRAPIAALEQLVHRTCELAGVSELGPKLVRWPGDELARALVSGVHWRDLPDLPPSLARIRARISDPRDMALNPLPNLMFMRDPCIAIYDRVIVGRMATPARARESLLTAFALEWADQGVSGELSFADPHAQPQAHSGLEGGDVLVLSPEVLMIGCSERSQPQTIEYLAREVLFPSFAKLERVYVVMLPQQRSMMHLDTVLTQVDTGLFLGHAPLLGRSLADGGAGVVCLAPGRAPQLREELSVVDVLRESFGPDTTLVACGGEDPLHQEREQWTDGANSICLAPGKIILYSRNVRTIEALAGLGFEHVRVSTVQELDHRKELVRAGMAAERTVFGFSGSELSRGRGGGRCLTMPLRRERT</sequence>
<dbReference type="Proteomes" id="UP000237968">
    <property type="component" value="Unassembled WGS sequence"/>
</dbReference>
<dbReference type="PANTHER" id="PTHR47271">
    <property type="entry name" value="ARGININE DEIMINASE"/>
    <property type="match status" value="1"/>
</dbReference>
<dbReference type="EMBL" id="PVNK01000138">
    <property type="protein sequence ID" value="PRQ00034.1"/>
    <property type="molecule type" value="Genomic_DNA"/>
</dbReference>
<evidence type="ECO:0000313" key="8">
    <source>
        <dbReference type="Proteomes" id="UP000237968"/>
    </source>
</evidence>
<dbReference type="RefSeq" id="WP_106392231.1">
    <property type="nucleotide sequence ID" value="NZ_PVNK01000138.1"/>
</dbReference>
<reference evidence="7 8" key="1">
    <citation type="submission" date="2018-03" db="EMBL/GenBank/DDBJ databases">
        <title>Draft Genome Sequences of the Obligatory Marine Myxobacteria Enhygromyxa salina SWB005.</title>
        <authorList>
            <person name="Poehlein A."/>
            <person name="Moghaddam J.A."/>
            <person name="Harms H."/>
            <person name="Alanjari M."/>
            <person name="Koenig G.M."/>
            <person name="Daniel R."/>
            <person name="Schaeberle T.F."/>
        </authorList>
    </citation>
    <scope>NUCLEOTIDE SEQUENCE [LARGE SCALE GENOMIC DNA]</scope>
    <source>
        <strain evidence="7 8">SWB005</strain>
    </source>
</reference>
<dbReference type="AlphaFoldDB" id="A0A2S9Y4K9"/>
<proteinExistence type="inferred from homology"/>
<evidence type="ECO:0000256" key="4">
    <source>
        <dbReference type="ARBA" id="ARBA00022801"/>
    </source>
</evidence>
<keyword evidence="4 7" id="KW-0378">Hydrolase</keyword>
<keyword evidence="8" id="KW-1185">Reference proteome</keyword>
<evidence type="ECO:0000313" key="7">
    <source>
        <dbReference type="EMBL" id="PRQ00034.1"/>
    </source>
</evidence>
<gene>
    <name evidence="7" type="primary">arcA</name>
    <name evidence="7" type="ORF">ENSA5_28480</name>
</gene>
<dbReference type="OrthoDB" id="9807502at2"/>
<accession>A0A2S9Y4K9</accession>
<organism evidence="7 8">
    <name type="scientific">Enhygromyxa salina</name>
    <dbReference type="NCBI Taxonomy" id="215803"/>
    <lineage>
        <taxon>Bacteria</taxon>
        <taxon>Pseudomonadati</taxon>
        <taxon>Myxococcota</taxon>
        <taxon>Polyangia</taxon>
        <taxon>Nannocystales</taxon>
        <taxon>Nannocystaceae</taxon>
        <taxon>Enhygromyxa</taxon>
    </lineage>
</organism>
<dbReference type="GO" id="GO:0019546">
    <property type="term" value="P:L-arginine deiminase pathway"/>
    <property type="evidence" value="ECO:0007669"/>
    <property type="project" value="TreeGrafter"/>
</dbReference>
<evidence type="ECO:0000256" key="1">
    <source>
        <dbReference type="ARBA" id="ARBA00005213"/>
    </source>
</evidence>
<evidence type="ECO:0000256" key="3">
    <source>
        <dbReference type="ARBA" id="ARBA00012171"/>
    </source>
</evidence>
<name>A0A2S9Y4K9_9BACT</name>
<evidence type="ECO:0000256" key="6">
    <source>
        <dbReference type="PIRSR" id="PIRSR006356-1"/>
    </source>
</evidence>
<dbReference type="InterPro" id="IPR003876">
    <property type="entry name" value="Arg_deiminase"/>
</dbReference>
<evidence type="ECO:0000256" key="5">
    <source>
        <dbReference type="ARBA" id="ARBA00049429"/>
    </source>
</evidence>
<dbReference type="SUPFAM" id="SSF55909">
    <property type="entry name" value="Pentein"/>
    <property type="match status" value="1"/>
</dbReference>
<dbReference type="EC" id="3.5.3.6" evidence="3"/>
<dbReference type="Pfam" id="PF02274">
    <property type="entry name" value="ADI"/>
    <property type="match status" value="1"/>
</dbReference>
<dbReference type="GO" id="GO:0016990">
    <property type="term" value="F:arginine deiminase activity"/>
    <property type="evidence" value="ECO:0007669"/>
    <property type="project" value="UniProtKB-EC"/>
</dbReference>
<comment type="pathway">
    <text evidence="1">Amino-acid degradation; L-arginine degradation via ADI pathway; carbamoyl phosphate from L-arginine: step 1/2.</text>
</comment>
<protein>
    <recommendedName>
        <fullName evidence="3">arginine deiminase</fullName>
        <ecNumber evidence="3">3.5.3.6</ecNumber>
    </recommendedName>
</protein>
<dbReference type="PIRSF" id="PIRSF006356">
    <property type="entry name" value="Arg_deiminase"/>
    <property type="match status" value="1"/>
</dbReference>
<comment type="caution">
    <text evidence="7">The sequence shown here is derived from an EMBL/GenBank/DDBJ whole genome shotgun (WGS) entry which is preliminary data.</text>
</comment>
<dbReference type="Gene3D" id="1.10.3930.10">
    <property type="entry name" value="Arginine deiminase"/>
    <property type="match status" value="1"/>
</dbReference>
<feature type="active site" description="Amidino-cysteine intermediate" evidence="6">
    <location>
        <position position="427"/>
    </location>
</feature>
<evidence type="ECO:0000256" key="2">
    <source>
        <dbReference type="ARBA" id="ARBA00010206"/>
    </source>
</evidence>
<dbReference type="Gene3D" id="3.75.10.10">
    <property type="entry name" value="L-arginine/glycine Amidinotransferase, Chain A"/>
    <property type="match status" value="1"/>
</dbReference>
<comment type="catalytic activity">
    <reaction evidence="5">
        <text>L-arginine + H2O = L-citrulline + NH4(+)</text>
        <dbReference type="Rhea" id="RHEA:19597"/>
        <dbReference type="ChEBI" id="CHEBI:15377"/>
        <dbReference type="ChEBI" id="CHEBI:28938"/>
        <dbReference type="ChEBI" id="CHEBI:32682"/>
        <dbReference type="ChEBI" id="CHEBI:57743"/>
        <dbReference type="EC" id="3.5.3.6"/>
    </reaction>
</comment>
<dbReference type="PANTHER" id="PTHR47271:SF2">
    <property type="entry name" value="ARGININE DEIMINASE"/>
    <property type="match status" value="1"/>
</dbReference>